<organism evidence="3">
    <name type="scientific">marine sediment metagenome</name>
    <dbReference type="NCBI Taxonomy" id="412755"/>
    <lineage>
        <taxon>unclassified sequences</taxon>
        <taxon>metagenomes</taxon>
        <taxon>ecological metagenomes</taxon>
    </lineage>
</organism>
<dbReference type="Gene3D" id="3.30.1330.20">
    <property type="entry name" value="Tubulin/FtsZ, C-terminal domain"/>
    <property type="match status" value="1"/>
</dbReference>
<dbReference type="EMBL" id="BARW01005393">
    <property type="protein sequence ID" value="GAI78811.1"/>
    <property type="molecule type" value="Genomic_DNA"/>
</dbReference>
<dbReference type="InterPro" id="IPR037103">
    <property type="entry name" value="Tubulin/FtsZ-like_C"/>
</dbReference>
<dbReference type="GO" id="GO:0005525">
    <property type="term" value="F:GTP binding"/>
    <property type="evidence" value="ECO:0007669"/>
    <property type="project" value="UniProtKB-KW"/>
</dbReference>
<gene>
    <name evidence="3" type="ORF">S12H4_11789</name>
</gene>
<keyword evidence="2" id="KW-0342">GTP-binding</keyword>
<accession>X1SI28</accession>
<proteinExistence type="predicted"/>
<evidence type="ECO:0000256" key="2">
    <source>
        <dbReference type="ARBA" id="ARBA00023134"/>
    </source>
</evidence>
<feature type="non-terminal residue" evidence="3">
    <location>
        <position position="1"/>
    </location>
</feature>
<keyword evidence="1" id="KW-0547">Nucleotide-binding</keyword>
<evidence type="ECO:0000313" key="3">
    <source>
        <dbReference type="EMBL" id="GAI78811.1"/>
    </source>
</evidence>
<dbReference type="AlphaFoldDB" id="X1SI28"/>
<protein>
    <submittedName>
        <fullName evidence="3">Uncharacterized protein</fullName>
    </submittedName>
</protein>
<evidence type="ECO:0000256" key="1">
    <source>
        <dbReference type="ARBA" id="ARBA00022741"/>
    </source>
</evidence>
<name>X1SI28_9ZZZZ</name>
<reference evidence="3" key="1">
    <citation type="journal article" date="2014" name="Front. Microbiol.">
        <title>High frequency of phylogenetically diverse reductive dehalogenase-homologous genes in deep subseafloor sedimentary metagenomes.</title>
        <authorList>
            <person name="Kawai M."/>
            <person name="Futagami T."/>
            <person name="Toyoda A."/>
            <person name="Takaki Y."/>
            <person name="Nishi S."/>
            <person name="Hori S."/>
            <person name="Arai W."/>
            <person name="Tsubouchi T."/>
            <person name="Morono Y."/>
            <person name="Uchiyama I."/>
            <person name="Ito T."/>
            <person name="Fujiyama A."/>
            <person name="Inagaki F."/>
            <person name="Takami H."/>
        </authorList>
    </citation>
    <scope>NUCLEOTIDE SEQUENCE</scope>
    <source>
        <strain evidence="3">Expedition CK06-06</strain>
    </source>
</reference>
<sequence length="109" mass="12527">KDSASALYLLSAPVEEITMDLVKELVDYLGEVAPRAMIRYGDYPRGESTVKTTLILSQLNYVDKVMEYYDKMPKLTQEKEQMQEEDEIKLKKIMKASRMVPSLFRGDGN</sequence>
<comment type="caution">
    <text evidence="3">The sequence shown here is derived from an EMBL/GenBank/DDBJ whole genome shotgun (WGS) entry which is preliminary data.</text>
</comment>